<dbReference type="Proteomes" id="UP000243650">
    <property type="component" value="Unassembled WGS sequence"/>
</dbReference>
<sequence length="300" mass="32021">MSKPIIIDTDPGIDDAAAIGLALFRPALDVKLLSVVHGNVSLAKTLLNARRLKAFFGTDTPVAAGLDAPLLYPPRENNSSGVHGVSGLDGWTFTEAPGEVETGHAIEHMRDIIMKSSGHVTLIPIGPLTNIALLFKLYPEVIDRLDAVVLMGGSLSGGNVTSAAEFNIWADPHAAKMTFASGAPLVMVGLDVTETALITEEDLLTYKSRSKAAAMFDSTFRHYGDGDMTAGVAMHDSCAVAFTDRPDLFTTVEKRVEVVTEGAARGMTMEVPGKPNCRVTVDMDTEGFRNWFTETLAAMP</sequence>
<evidence type="ECO:0000256" key="2">
    <source>
        <dbReference type="ARBA" id="ARBA00023295"/>
    </source>
</evidence>
<keyword evidence="1 4" id="KW-0378">Hydrolase</keyword>
<evidence type="ECO:0000313" key="4">
    <source>
        <dbReference type="EMBL" id="PRO65635.1"/>
    </source>
</evidence>
<dbReference type="EMBL" id="PVNS01000007">
    <property type="protein sequence ID" value="PRO65635.1"/>
    <property type="molecule type" value="Genomic_DNA"/>
</dbReference>
<gene>
    <name evidence="4" type="ORF">C6I21_08920</name>
</gene>
<dbReference type="CDD" id="cd02651">
    <property type="entry name" value="nuc_hydro_IU_UC_XIUA"/>
    <property type="match status" value="1"/>
</dbReference>
<dbReference type="InterPro" id="IPR036452">
    <property type="entry name" value="Ribo_hydro-like"/>
</dbReference>
<reference evidence="4 5" key="1">
    <citation type="submission" date="2018-03" db="EMBL/GenBank/DDBJ databases">
        <title>Bacillus urumqiensis sp. nov., a moderately haloalkaliphilic bacterium isolated from a salt lake.</title>
        <authorList>
            <person name="Zhao B."/>
            <person name="Liao Z."/>
        </authorList>
    </citation>
    <scope>NUCLEOTIDE SEQUENCE [LARGE SCALE GENOMIC DNA]</scope>
    <source>
        <strain evidence="4 5">BZ-SZ-XJ18</strain>
    </source>
</reference>
<dbReference type="InterPro" id="IPR001910">
    <property type="entry name" value="Inosine/uridine_hydrolase_dom"/>
</dbReference>
<dbReference type="SUPFAM" id="SSF53590">
    <property type="entry name" value="Nucleoside hydrolase"/>
    <property type="match status" value="1"/>
</dbReference>
<dbReference type="PANTHER" id="PTHR12304:SF15">
    <property type="entry name" value="NON-SPECIFIC RIBONUCLEOSIDE HYDROLASE RIHC"/>
    <property type="match status" value="1"/>
</dbReference>
<name>A0A2P6MH70_ALKUR</name>
<dbReference type="GO" id="GO:0008477">
    <property type="term" value="F:purine nucleosidase activity"/>
    <property type="evidence" value="ECO:0007669"/>
    <property type="project" value="TreeGrafter"/>
</dbReference>
<protein>
    <submittedName>
        <fullName evidence="4">Ribonucleoside hydrolase RihC</fullName>
    </submittedName>
</protein>
<dbReference type="GO" id="GO:0005829">
    <property type="term" value="C:cytosol"/>
    <property type="evidence" value="ECO:0007669"/>
    <property type="project" value="TreeGrafter"/>
</dbReference>
<proteinExistence type="predicted"/>
<dbReference type="Pfam" id="PF01156">
    <property type="entry name" value="IU_nuc_hydro"/>
    <property type="match status" value="1"/>
</dbReference>
<keyword evidence="5" id="KW-1185">Reference proteome</keyword>
<dbReference type="Gene3D" id="3.90.245.10">
    <property type="entry name" value="Ribonucleoside hydrolase-like"/>
    <property type="match status" value="1"/>
</dbReference>
<dbReference type="GO" id="GO:0006152">
    <property type="term" value="P:purine nucleoside catabolic process"/>
    <property type="evidence" value="ECO:0007669"/>
    <property type="project" value="TreeGrafter"/>
</dbReference>
<dbReference type="InterPro" id="IPR023186">
    <property type="entry name" value="IUNH"/>
</dbReference>
<evidence type="ECO:0000313" key="5">
    <source>
        <dbReference type="Proteomes" id="UP000243650"/>
    </source>
</evidence>
<feature type="domain" description="Inosine/uridine-preferring nucleoside hydrolase" evidence="3">
    <location>
        <begin position="5"/>
        <end position="289"/>
    </location>
</feature>
<organism evidence="4 5">
    <name type="scientific">Alkalicoccus urumqiensis</name>
    <name type="common">Bacillus urumqiensis</name>
    <dbReference type="NCBI Taxonomy" id="1548213"/>
    <lineage>
        <taxon>Bacteria</taxon>
        <taxon>Bacillati</taxon>
        <taxon>Bacillota</taxon>
        <taxon>Bacilli</taxon>
        <taxon>Bacillales</taxon>
        <taxon>Bacillaceae</taxon>
        <taxon>Alkalicoccus</taxon>
    </lineage>
</organism>
<dbReference type="AlphaFoldDB" id="A0A2P6MH70"/>
<accession>A0A2P6MH70</accession>
<evidence type="ECO:0000259" key="3">
    <source>
        <dbReference type="Pfam" id="PF01156"/>
    </source>
</evidence>
<dbReference type="OrthoDB" id="9797882at2"/>
<dbReference type="PANTHER" id="PTHR12304">
    <property type="entry name" value="INOSINE-URIDINE PREFERRING NUCLEOSIDE HYDROLASE"/>
    <property type="match status" value="1"/>
</dbReference>
<keyword evidence="2" id="KW-0326">Glycosidase</keyword>
<comment type="caution">
    <text evidence="4">The sequence shown here is derived from an EMBL/GenBank/DDBJ whole genome shotgun (WGS) entry which is preliminary data.</text>
</comment>
<evidence type="ECO:0000256" key="1">
    <source>
        <dbReference type="ARBA" id="ARBA00022801"/>
    </source>
</evidence>
<dbReference type="RefSeq" id="WP_105959104.1">
    <property type="nucleotide sequence ID" value="NZ_PVNS01000007.1"/>
</dbReference>